<organism evidence="5 6">
    <name type="scientific">Pleurostoma richardsiae</name>
    <dbReference type="NCBI Taxonomy" id="41990"/>
    <lineage>
        <taxon>Eukaryota</taxon>
        <taxon>Fungi</taxon>
        <taxon>Dikarya</taxon>
        <taxon>Ascomycota</taxon>
        <taxon>Pezizomycotina</taxon>
        <taxon>Sordariomycetes</taxon>
        <taxon>Sordariomycetidae</taxon>
        <taxon>Calosphaeriales</taxon>
        <taxon>Pleurostomataceae</taxon>
        <taxon>Pleurostoma</taxon>
    </lineage>
</organism>
<dbReference type="SMART" id="SM00248">
    <property type="entry name" value="ANK"/>
    <property type="match status" value="3"/>
</dbReference>
<evidence type="ECO:0000256" key="3">
    <source>
        <dbReference type="PROSITE-ProRule" id="PRU00023"/>
    </source>
</evidence>
<dbReference type="Pfam" id="PF12796">
    <property type="entry name" value="Ank_2"/>
    <property type="match status" value="1"/>
</dbReference>
<comment type="caution">
    <text evidence="5">The sequence shown here is derived from an EMBL/GenBank/DDBJ whole genome shotgun (WGS) entry which is preliminary data.</text>
</comment>
<dbReference type="Proteomes" id="UP001174694">
    <property type="component" value="Unassembled WGS sequence"/>
</dbReference>
<sequence length="466" mass="51768">MAEIEPVPLYTETDSAQLFARVDQLKQSGMPAPFNFATPITNRIPRPSRPLGGEAPLTATEYAAHLDAWQLTRDIVASFFSSVVSKRDDLVTQFVSSGLVSPDVPSVEGETPLLAAVRAGDANMIRTLVTLGATVDGLGRSSLREHRGADRTPLQLAAALGKLALVRFLMEDCGADDAVVAPDGAIALRLAAAGGHREVVAYLPARRAGAWRRWKTAHEREMAVVRRAVRGITRYLSIIVWHIPKFFVYDTPKELGTRAWKRRLDFARWCKRTVVELPSRLKSVGRKAWEGAKKAPGQIWKGVKKIPGLVKKFLLVLRRGIMAIPKTLHIIWEWISSGAKKTWHALAEAALRAASFIHTVLSAVVSFFRSITLKDVWDGFCGLFRAVFIGIPEAVWSFLVRFSQVSYKVLKALFGTLGIALWYLALAIWWVVMFIPNKLWDVIMALSSSISSAVHELMVWLDPKRV</sequence>
<dbReference type="PANTHER" id="PTHR24166:SF48">
    <property type="entry name" value="PROTEIN VAPYRIN"/>
    <property type="match status" value="1"/>
</dbReference>
<keyword evidence="2 3" id="KW-0040">ANK repeat</keyword>
<evidence type="ECO:0000256" key="2">
    <source>
        <dbReference type="ARBA" id="ARBA00023043"/>
    </source>
</evidence>
<feature type="transmembrane region" description="Helical" evidence="4">
    <location>
        <begin position="383"/>
        <end position="400"/>
    </location>
</feature>
<dbReference type="PROSITE" id="PS50297">
    <property type="entry name" value="ANK_REP_REGION"/>
    <property type="match status" value="1"/>
</dbReference>
<feature type="transmembrane region" description="Helical" evidence="4">
    <location>
        <begin position="349"/>
        <end position="371"/>
    </location>
</feature>
<gene>
    <name evidence="5" type="ORF">NKR23_g3530</name>
</gene>
<feature type="transmembrane region" description="Helical" evidence="4">
    <location>
        <begin position="412"/>
        <end position="436"/>
    </location>
</feature>
<evidence type="ECO:0000256" key="1">
    <source>
        <dbReference type="ARBA" id="ARBA00022737"/>
    </source>
</evidence>
<dbReference type="EMBL" id="JANBVO010000007">
    <property type="protein sequence ID" value="KAJ9150747.1"/>
    <property type="molecule type" value="Genomic_DNA"/>
</dbReference>
<reference evidence="5" key="1">
    <citation type="submission" date="2022-07" db="EMBL/GenBank/DDBJ databases">
        <title>Fungi with potential for degradation of polypropylene.</title>
        <authorList>
            <person name="Gostincar C."/>
        </authorList>
    </citation>
    <scope>NUCLEOTIDE SEQUENCE</scope>
    <source>
        <strain evidence="5">EXF-13308</strain>
    </source>
</reference>
<dbReference type="Gene3D" id="1.25.40.20">
    <property type="entry name" value="Ankyrin repeat-containing domain"/>
    <property type="match status" value="1"/>
</dbReference>
<dbReference type="PROSITE" id="PS50088">
    <property type="entry name" value="ANK_REPEAT"/>
    <property type="match status" value="1"/>
</dbReference>
<keyword evidence="4" id="KW-0472">Membrane</keyword>
<dbReference type="InterPro" id="IPR002110">
    <property type="entry name" value="Ankyrin_rpt"/>
</dbReference>
<keyword evidence="1" id="KW-0677">Repeat</keyword>
<proteinExistence type="predicted"/>
<evidence type="ECO:0000256" key="4">
    <source>
        <dbReference type="SAM" id="Phobius"/>
    </source>
</evidence>
<evidence type="ECO:0000313" key="6">
    <source>
        <dbReference type="Proteomes" id="UP001174694"/>
    </source>
</evidence>
<keyword evidence="4" id="KW-1133">Transmembrane helix</keyword>
<dbReference type="AlphaFoldDB" id="A0AA38RL60"/>
<dbReference type="PANTHER" id="PTHR24166">
    <property type="entry name" value="ROLLING PEBBLES, ISOFORM B"/>
    <property type="match status" value="1"/>
</dbReference>
<dbReference type="SUPFAM" id="SSF48403">
    <property type="entry name" value="Ankyrin repeat"/>
    <property type="match status" value="1"/>
</dbReference>
<feature type="repeat" description="ANK" evidence="3">
    <location>
        <begin position="108"/>
        <end position="140"/>
    </location>
</feature>
<evidence type="ECO:0000313" key="5">
    <source>
        <dbReference type="EMBL" id="KAJ9150747.1"/>
    </source>
</evidence>
<keyword evidence="6" id="KW-1185">Reference proteome</keyword>
<dbReference type="InterPro" id="IPR036770">
    <property type="entry name" value="Ankyrin_rpt-contain_sf"/>
</dbReference>
<accession>A0AA38RL60</accession>
<name>A0AA38RL60_9PEZI</name>
<keyword evidence="4" id="KW-0812">Transmembrane</keyword>
<protein>
    <submittedName>
        <fullName evidence="5">Ankyrin repeat protein</fullName>
    </submittedName>
</protein>
<dbReference type="InterPro" id="IPR050889">
    <property type="entry name" value="Dendritic_Spine_Reg/Scaffold"/>
</dbReference>